<dbReference type="EMBL" id="FP929137">
    <property type="protein sequence ID" value="CBX99790.1"/>
    <property type="molecule type" value="Genomic_DNA"/>
</dbReference>
<evidence type="ECO:0000256" key="8">
    <source>
        <dbReference type="RuleBase" id="RU364140"/>
    </source>
</evidence>
<keyword evidence="6 8" id="KW-0539">Nucleus</keyword>
<dbReference type="GO" id="GO:0070847">
    <property type="term" value="C:core mediator complex"/>
    <property type="evidence" value="ECO:0007669"/>
    <property type="project" value="TreeGrafter"/>
</dbReference>
<keyword evidence="4 8" id="KW-0805">Transcription regulation</keyword>
<dbReference type="Pfam" id="PF10156">
    <property type="entry name" value="Med17"/>
    <property type="match status" value="1"/>
</dbReference>
<evidence type="ECO:0000256" key="1">
    <source>
        <dbReference type="ARBA" id="ARBA00004123"/>
    </source>
</evidence>
<protein>
    <recommendedName>
        <fullName evidence="3 8">Mediator of RNA polymerase II transcription subunit 17</fullName>
    </recommendedName>
    <alternativeName>
        <fullName evidence="7 8">Mediator complex subunit 17</fullName>
    </alternativeName>
</protein>
<dbReference type="Proteomes" id="UP000002668">
    <property type="component" value="Genome"/>
</dbReference>
<gene>
    <name evidence="8" type="primary">MED17</name>
    <name evidence="9" type="ORF">LEMA_P073790.1</name>
</gene>
<evidence type="ECO:0000256" key="5">
    <source>
        <dbReference type="ARBA" id="ARBA00023163"/>
    </source>
</evidence>
<dbReference type="VEuPathDB" id="FungiDB:LEMA_P073790.1"/>
<dbReference type="AlphaFoldDB" id="E5A845"/>
<comment type="subunit">
    <text evidence="8">Component of the Mediator complex.</text>
</comment>
<comment type="function">
    <text evidence="8">Component of the Mediator complex, a coactivator involved in the regulated transcription of nearly all RNA polymerase II-dependent genes. Mediator functions as a bridge to convey information from gene-specific regulatory proteins to the basal RNA polymerase II transcription machinery. Mediator is recruited to promoters by direct interactions with regulatory proteins and serves as a scaffold for the assembly of a functional preinitiation complex with RNA polymerase II and the general transcription factors.</text>
</comment>
<keyword evidence="5 8" id="KW-0804">Transcription</keyword>
<dbReference type="PANTHER" id="PTHR13114">
    <property type="entry name" value="MEDIATOR OF RNA POLYMERASE II TRANSCRIPTION SUBUNIT 17"/>
    <property type="match status" value="1"/>
</dbReference>
<comment type="subcellular location">
    <subcellularLocation>
        <location evidence="1 8">Nucleus</location>
    </subcellularLocation>
</comment>
<dbReference type="GO" id="GO:0016592">
    <property type="term" value="C:mediator complex"/>
    <property type="evidence" value="ECO:0007669"/>
    <property type="project" value="InterPro"/>
</dbReference>
<dbReference type="STRING" id="985895.E5A845"/>
<dbReference type="GO" id="GO:0006357">
    <property type="term" value="P:regulation of transcription by RNA polymerase II"/>
    <property type="evidence" value="ECO:0007669"/>
    <property type="project" value="InterPro"/>
</dbReference>
<evidence type="ECO:0000256" key="7">
    <source>
        <dbReference type="ARBA" id="ARBA00032014"/>
    </source>
</evidence>
<dbReference type="FunCoup" id="E5A845">
    <property type="interactions" value="131"/>
</dbReference>
<reference evidence="10" key="1">
    <citation type="journal article" date="2011" name="Nat. Commun.">
        <title>Effector diversification within compartments of the Leptosphaeria maculans genome affected by Repeat-Induced Point mutations.</title>
        <authorList>
            <person name="Rouxel T."/>
            <person name="Grandaubert J."/>
            <person name="Hane J.K."/>
            <person name="Hoede C."/>
            <person name="van de Wouw A.P."/>
            <person name="Couloux A."/>
            <person name="Dominguez V."/>
            <person name="Anthouard V."/>
            <person name="Bally P."/>
            <person name="Bourras S."/>
            <person name="Cozijnsen A.J."/>
            <person name="Ciuffetti L.M."/>
            <person name="Degrave A."/>
            <person name="Dilmaghani A."/>
            <person name="Duret L."/>
            <person name="Fudal I."/>
            <person name="Goodwin S.B."/>
            <person name="Gout L."/>
            <person name="Glaser N."/>
            <person name="Linglin J."/>
            <person name="Kema G.H.J."/>
            <person name="Lapalu N."/>
            <person name="Lawrence C.B."/>
            <person name="May K."/>
            <person name="Meyer M."/>
            <person name="Ollivier B."/>
            <person name="Poulain J."/>
            <person name="Schoch C.L."/>
            <person name="Simon A."/>
            <person name="Spatafora J.W."/>
            <person name="Stachowiak A."/>
            <person name="Turgeon B.G."/>
            <person name="Tyler B.M."/>
            <person name="Vincent D."/>
            <person name="Weissenbach J."/>
            <person name="Amselem J."/>
            <person name="Quesneville H."/>
            <person name="Oliver R.P."/>
            <person name="Wincker P."/>
            <person name="Balesdent M.-H."/>
            <person name="Howlett B.J."/>
        </authorList>
    </citation>
    <scope>NUCLEOTIDE SEQUENCE [LARGE SCALE GENOMIC DNA]</scope>
    <source>
        <strain evidence="10">JN3 / isolate v23.1.3 / race Av1-4-5-6-7-8</strain>
    </source>
</reference>
<keyword evidence="8" id="KW-0010">Activator</keyword>
<dbReference type="PANTHER" id="PTHR13114:SF7">
    <property type="entry name" value="MEDIATOR OF RNA POLYMERASE II TRANSCRIPTION SUBUNIT 17"/>
    <property type="match status" value="1"/>
</dbReference>
<evidence type="ECO:0000256" key="6">
    <source>
        <dbReference type="ARBA" id="ARBA00023242"/>
    </source>
</evidence>
<comment type="similarity">
    <text evidence="2 8">Belongs to the Mediator complex subunit 17 family.</text>
</comment>
<evidence type="ECO:0000256" key="2">
    <source>
        <dbReference type="ARBA" id="ARBA00005635"/>
    </source>
</evidence>
<evidence type="ECO:0000313" key="10">
    <source>
        <dbReference type="Proteomes" id="UP000002668"/>
    </source>
</evidence>
<evidence type="ECO:0000313" key="9">
    <source>
        <dbReference type="EMBL" id="CBX99790.1"/>
    </source>
</evidence>
<organism evidence="10">
    <name type="scientific">Leptosphaeria maculans (strain JN3 / isolate v23.1.3 / race Av1-4-5-6-7-8)</name>
    <name type="common">Blackleg fungus</name>
    <name type="synonym">Phoma lingam</name>
    <dbReference type="NCBI Taxonomy" id="985895"/>
    <lineage>
        <taxon>Eukaryota</taxon>
        <taxon>Fungi</taxon>
        <taxon>Dikarya</taxon>
        <taxon>Ascomycota</taxon>
        <taxon>Pezizomycotina</taxon>
        <taxon>Dothideomycetes</taxon>
        <taxon>Pleosporomycetidae</taxon>
        <taxon>Pleosporales</taxon>
        <taxon>Pleosporineae</taxon>
        <taxon>Leptosphaeriaceae</taxon>
        <taxon>Plenodomus</taxon>
        <taxon>Plenodomus lingam/Leptosphaeria maculans species complex</taxon>
    </lineage>
</organism>
<dbReference type="HOGENOM" id="CLU_015164_1_0_1"/>
<evidence type="ECO:0000256" key="3">
    <source>
        <dbReference type="ARBA" id="ARBA00019610"/>
    </source>
</evidence>
<dbReference type="InterPro" id="IPR019313">
    <property type="entry name" value="Mediator_Med17"/>
</dbReference>
<proteinExistence type="inferred from homology"/>
<dbReference type="OMA" id="AAETKYW"/>
<dbReference type="InParanoid" id="E5A845"/>
<name>E5A845_LEPMJ</name>
<evidence type="ECO:0000256" key="4">
    <source>
        <dbReference type="ARBA" id="ARBA00023015"/>
    </source>
</evidence>
<dbReference type="OrthoDB" id="5319830at2759"/>
<keyword evidence="10" id="KW-1185">Reference proteome</keyword>
<sequence length="663" mass="73991">MSSMESLRDVKLRPWPASKQGTLSQQKLYAQIEQLTTERAHLRDITKTALQEALGAGKDIPDGVALKEKEDEEKKEKKEVVTQKVTRETIFNAQREMYSHLEWAKFAATNALDLLSLVLSQDPNKRVASSFSHTFREQGLEQGIPFGSFGISKESHEYFVPRPEEAERLEELAKKQLLVAKGSRMEALDSAADEILKAAKKLEKEVRRETKYWQEIVSVSDKGWPIQRLRQNARHVPFGVRFGLPEASDHFKARGFAPLRMSKDGSIILDPALALKPKTFRVRVTLDGETTGTSQLSVQQDMKDNSIEKSIQLARDSLFEEELYHEMSMETRQLLAYGVEFRDSVIQLDVPRMGNTSQQLKLLIDCIPRDEPIAESQSQSHNWLAQNVAEGLRLLLAHEHSMRLYRRSQVPPPLTARAQEKPPPPLLRTLLAVFRHLESVDSLYVYLETLKRTLDSAGLEMGLETTREVSWAKAAESLKTPKVGLSTSDQLLEIFNKPFDGKASIVLPTASGAPSEILSVVTRTVLAQPIFGTEHKLTLPASLTAELGLSQTIKFSSVDELTSYLDWILSSHIVHRIIKGEYSSRAVIKDEDTNVTILGQVSKKGSSASKKDVSIEVCDGSLKMKVTNLDCSSGSEGNAETSHSWDGSDDSTALKELLRSCVG</sequence>
<dbReference type="GeneID" id="13292851"/>
<dbReference type="eggNOG" id="ENOG502QS9H">
    <property type="taxonomic scope" value="Eukaryota"/>
</dbReference>
<accession>E5A845</accession>
<dbReference type="GO" id="GO:0003712">
    <property type="term" value="F:transcription coregulator activity"/>
    <property type="evidence" value="ECO:0007669"/>
    <property type="project" value="InterPro"/>
</dbReference>